<feature type="compositionally biased region" description="Low complexity" evidence="1">
    <location>
        <begin position="52"/>
        <end position="66"/>
    </location>
</feature>
<gene>
    <name evidence="2" type="ORF">NEUTE1DRAFT_98281</name>
</gene>
<dbReference type="KEGG" id="nte:NEUTE1DRAFT98281"/>
<reference evidence="3" key="1">
    <citation type="journal article" date="2011" name="Genetics">
        <title>Massive changes in genome architecture accompany the transition to self-fertility in the filamentous fungus Neurospora tetrasperma.</title>
        <authorList>
            <person name="Ellison C.E."/>
            <person name="Stajich J.E."/>
            <person name="Jacobson D.J."/>
            <person name="Natvig D.O."/>
            <person name="Lapidus A."/>
            <person name="Foster B."/>
            <person name="Aerts A."/>
            <person name="Riley R."/>
            <person name="Lindquist E.A."/>
            <person name="Grigoriev I.V."/>
            <person name="Taylor J.W."/>
        </authorList>
    </citation>
    <scope>NUCLEOTIDE SEQUENCE [LARGE SCALE GENOMIC DNA]</scope>
    <source>
        <strain evidence="3">FGSC 2508 / P0657</strain>
    </source>
</reference>
<proteinExistence type="predicted"/>
<dbReference type="RefSeq" id="XP_009848259.1">
    <property type="nucleotide sequence ID" value="XM_009849957.1"/>
</dbReference>
<feature type="region of interest" description="Disordered" evidence="1">
    <location>
        <begin position="37"/>
        <end position="69"/>
    </location>
</feature>
<keyword evidence="3" id="KW-1185">Reference proteome</keyword>
<organism evidence="2 3">
    <name type="scientific">Neurospora tetrasperma (strain FGSC 2508 / ATCC MYA-4615 / P0657)</name>
    <dbReference type="NCBI Taxonomy" id="510951"/>
    <lineage>
        <taxon>Eukaryota</taxon>
        <taxon>Fungi</taxon>
        <taxon>Dikarya</taxon>
        <taxon>Ascomycota</taxon>
        <taxon>Pezizomycotina</taxon>
        <taxon>Sordariomycetes</taxon>
        <taxon>Sordariomycetidae</taxon>
        <taxon>Sordariales</taxon>
        <taxon>Sordariaceae</taxon>
        <taxon>Neurospora</taxon>
    </lineage>
</organism>
<evidence type="ECO:0000256" key="1">
    <source>
        <dbReference type="SAM" id="MobiDB-lite"/>
    </source>
</evidence>
<dbReference type="AlphaFoldDB" id="F8MBM8"/>
<evidence type="ECO:0000313" key="2">
    <source>
        <dbReference type="EMBL" id="EGO61140.1"/>
    </source>
</evidence>
<accession>F8MBM8</accession>
<sequence>MYEAGKTRHYAIGGRRKLKEAGKQRLNRGFFAGRSYIRRNQDKRTDKDMNWASSQAGGRQKAAAQQTDSTQELWHIGLRDLTTTFREFLTAS</sequence>
<dbReference type="EMBL" id="GL891302">
    <property type="protein sequence ID" value="EGO61140.1"/>
    <property type="molecule type" value="Genomic_DNA"/>
</dbReference>
<name>F8MBM8_NEUT8</name>
<evidence type="ECO:0000313" key="3">
    <source>
        <dbReference type="Proteomes" id="UP000008065"/>
    </source>
</evidence>
<protein>
    <submittedName>
        <fullName evidence="2">Uncharacterized protein</fullName>
    </submittedName>
</protein>
<dbReference type="Proteomes" id="UP000008065">
    <property type="component" value="Unassembled WGS sequence"/>
</dbReference>
<dbReference type="GeneID" id="20831831"/>
<feature type="compositionally biased region" description="Basic and acidic residues" evidence="1">
    <location>
        <begin position="39"/>
        <end position="49"/>
    </location>
</feature>
<dbReference type="HOGENOM" id="CLU_2413824_0_0_1"/>
<dbReference type="VEuPathDB" id="FungiDB:NEUTE1DRAFT_98281"/>